<feature type="transmembrane region" description="Helical" evidence="5">
    <location>
        <begin position="253"/>
        <end position="271"/>
    </location>
</feature>
<feature type="domain" description="O-antigen ligase-related" evidence="6">
    <location>
        <begin position="238"/>
        <end position="384"/>
    </location>
</feature>
<dbReference type="EMBL" id="QENQ01000001">
    <property type="protein sequence ID" value="PVX30479.1"/>
    <property type="molecule type" value="Genomic_DNA"/>
</dbReference>
<evidence type="ECO:0000313" key="8">
    <source>
        <dbReference type="Proteomes" id="UP000245890"/>
    </source>
</evidence>
<gene>
    <name evidence="7" type="ORF">DD559_14920</name>
</gene>
<feature type="transmembrane region" description="Helical" evidence="5">
    <location>
        <begin position="121"/>
        <end position="141"/>
    </location>
</feature>
<evidence type="ECO:0000256" key="1">
    <source>
        <dbReference type="ARBA" id="ARBA00004141"/>
    </source>
</evidence>
<feature type="transmembrane region" description="Helical" evidence="5">
    <location>
        <begin position="368"/>
        <end position="390"/>
    </location>
</feature>
<dbReference type="RefSeq" id="WP_116469889.1">
    <property type="nucleotide sequence ID" value="NZ_QENQ01000001.1"/>
</dbReference>
<dbReference type="PANTHER" id="PTHR37422">
    <property type="entry name" value="TEICHURONIC ACID BIOSYNTHESIS PROTEIN TUAE"/>
    <property type="match status" value="1"/>
</dbReference>
<evidence type="ECO:0000256" key="2">
    <source>
        <dbReference type="ARBA" id="ARBA00022692"/>
    </source>
</evidence>
<protein>
    <recommendedName>
        <fullName evidence="6">O-antigen ligase-related domain-containing protein</fullName>
    </recommendedName>
</protein>
<feature type="transmembrane region" description="Helical" evidence="5">
    <location>
        <begin position="187"/>
        <end position="209"/>
    </location>
</feature>
<name>A0A2U0SGI7_9SPHN</name>
<feature type="transmembrane region" description="Helical" evidence="5">
    <location>
        <begin position="89"/>
        <end position="109"/>
    </location>
</feature>
<accession>A0A2U0SGI7</accession>
<keyword evidence="2 5" id="KW-0812">Transmembrane</keyword>
<evidence type="ECO:0000256" key="3">
    <source>
        <dbReference type="ARBA" id="ARBA00022989"/>
    </source>
</evidence>
<dbReference type="Pfam" id="PF04932">
    <property type="entry name" value="Wzy_C"/>
    <property type="match status" value="1"/>
</dbReference>
<dbReference type="InterPro" id="IPR007016">
    <property type="entry name" value="O-antigen_ligase-rel_domated"/>
</dbReference>
<dbReference type="Proteomes" id="UP000245890">
    <property type="component" value="Unassembled WGS sequence"/>
</dbReference>
<reference evidence="7 8" key="1">
    <citation type="submission" date="2018-05" db="EMBL/GenBank/DDBJ databases">
        <title>Description of Sphingomonas pokkalii sp nov, isolated from the rhizosphere of saline tolerant pokkali rice and its draft genome analysis.</title>
        <authorList>
            <person name="Menon R."/>
            <person name="Kumari S."/>
            <person name="Rameshkumar N."/>
        </authorList>
    </citation>
    <scope>NUCLEOTIDE SEQUENCE [LARGE SCALE GENOMIC DNA]</scope>
    <source>
        <strain evidence="7 8">L3B27</strain>
    </source>
</reference>
<sequence length="459" mass="47846">MNAVGRSRAGYTAIPGASGGVLLQQRAPSGEYGRRVAAFTIAVLVISELALHGANSSGYGAAAAMANLCFAFAMFAFGRINPLFWRRTALSFAFLAAAAGWAAFGITFTRAEATAPDLFDGAMLLLLSQIGLFIAAAALGYRRNAVRQTLTWLVVAGGAYVVLLLVLRETGMLTELGFLDTRGQARFAATIGNWNAAGAALGMIALLAAGNAGDRLETLWLRRGDARTGYAAAFYLMVLFCATVLCAQTQSRLSTGLTIVALLVLLFVALGRNASRWPRAARTLALVAIGTGFLAALAMLAGPAILGRTSLIADDLDGRMQVLAHYGAASMQAPLWGHGLGSFAEWNQQQLQPDDAAAYWMFGAAHNVALQLAIEAGWPCVALLGIGLALPAIRIIRAAWHAGIDLPGLSALLAVALVAGCSMLDIALNVPAIAALAALLFGLCWGRALRTDLSGRGEA</sequence>
<keyword evidence="4 5" id="KW-0472">Membrane</keyword>
<organism evidence="7 8">
    <name type="scientific">Sphingomonas pokkalii</name>
    <dbReference type="NCBI Taxonomy" id="2175090"/>
    <lineage>
        <taxon>Bacteria</taxon>
        <taxon>Pseudomonadati</taxon>
        <taxon>Pseudomonadota</taxon>
        <taxon>Alphaproteobacteria</taxon>
        <taxon>Sphingomonadales</taxon>
        <taxon>Sphingomonadaceae</taxon>
        <taxon>Sphingomonas</taxon>
    </lineage>
</organism>
<comment type="subcellular location">
    <subcellularLocation>
        <location evidence="1">Membrane</location>
        <topology evidence="1">Multi-pass membrane protein</topology>
    </subcellularLocation>
</comment>
<feature type="transmembrane region" description="Helical" evidence="5">
    <location>
        <begin position="150"/>
        <end position="167"/>
    </location>
</feature>
<feature type="transmembrane region" description="Helical" evidence="5">
    <location>
        <begin position="59"/>
        <end position="77"/>
    </location>
</feature>
<dbReference type="InterPro" id="IPR051533">
    <property type="entry name" value="WaaL-like"/>
</dbReference>
<feature type="transmembrane region" description="Helical" evidence="5">
    <location>
        <begin position="426"/>
        <end position="446"/>
    </location>
</feature>
<keyword evidence="3 5" id="KW-1133">Transmembrane helix</keyword>
<dbReference type="GO" id="GO:0016020">
    <property type="term" value="C:membrane"/>
    <property type="evidence" value="ECO:0007669"/>
    <property type="project" value="UniProtKB-SubCell"/>
</dbReference>
<dbReference type="OrthoDB" id="7586246at2"/>
<feature type="transmembrane region" description="Helical" evidence="5">
    <location>
        <begin position="230"/>
        <end position="247"/>
    </location>
</feature>
<dbReference type="PANTHER" id="PTHR37422:SF23">
    <property type="entry name" value="TEICHURONIC ACID BIOSYNTHESIS PROTEIN TUAE"/>
    <property type="match status" value="1"/>
</dbReference>
<evidence type="ECO:0000256" key="4">
    <source>
        <dbReference type="ARBA" id="ARBA00023136"/>
    </source>
</evidence>
<keyword evidence="8" id="KW-1185">Reference proteome</keyword>
<evidence type="ECO:0000259" key="6">
    <source>
        <dbReference type="Pfam" id="PF04932"/>
    </source>
</evidence>
<comment type="caution">
    <text evidence="7">The sequence shown here is derived from an EMBL/GenBank/DDBJ whole genome shotgun (WGS) entry which is preliminary data.</text>
</comment>
<dbReference type="AlphaFoldDB" id="A0A2U0SGI7"/>
<feature type="transmembrane region" description="Helical" evidence="5">
    <location>
        <begin position="36"/>
        <end position="53"/>
    </location>
</feature>
<feature type="transmembrane region" description="Helical" evidence="5">
    <location>
        <begin position="402"/>
        <end position="420"/>
    </location>
</feature>
<proteinExistence type="predicted"/>
<evidence type="ECO:0000313" key="7">
    <source>
        <dbReference type="EMBL" id="PVX30479.1"/>
    </source>
</evidence>
<feature type="transmembrane region" description="Helical" evidence="5">
    <location>
        <begin position="283"/>
        <end position="306"/>
    </location>
</feature>
<evidence type="ECO:0000256" key="5">
    <source>
        <dbReference type="SAM" id="Phobius"/>
    </source>
</evidence>